<proteinExistence type="inferred from homology"/>
<dbReference type="PANTHER" id="PTHR23402">
    <property type="entry name" value="PROTEASE FAMILY C15 PYROGLUTAMYL-PEPTIDASE I-RELATED"/>
    <property type="match status" value="1"/>
</dbReference>
<dbReference type="Pfam" id="PF01470">
    <property type="entry name" value="Peptidase_C15"/>
    <property type="match status" value="1"/>
</dbReference>
<dbReference type="GeneTree" id="ENSGT00390000015368"/>
<evidence type="ECO:0000256" key="3">
    <source>
        <dbReference type="ARBA" id="ARBA00022801"/>
    </source>
</evidence>
<dbReference type="HOGENOM" id="CLU_043960_3_0_1"/>
<accession>G3T799</accession>
<dbReference type="InterPro" id="IPR036440">
    <property type="entry name" value="Peptidase_C15-like_sf"/>
</dbReference>
<dbReference type="GO" id="GO:0006508">
    <property type="term" value="P:proteolysis"/>
    <property type="evidence" value="ECO:0007669"/>
    <property type="project" value="UniProtKB-KW"/>
</dbReference>
<dbReference type="MEROPS" id="C15.011"/>
<dbReference type="OMA" id="IWEDFQP"/>
<name>G3T799_LOXAF</name>
<keyword evidence="6" id="KW-1185">Reference proteome</keyword>
<evidence type="ECO:0000256" key="1">
    <source>
        <dbReference type="ARBA" id="ARBA00006641"/>
    </source>
</evidence>
<reference evidence="5" key="2">
    <citation type="submission" date="2025-08" db="UniProtKB">
        <authorList>
            <consortium name="Ensembl"/>
        </authorList>
    </citation>
    <scope>IDENTIFICATION</scope>
    <source>
        <strain evidence="5">Isolate ISIS603380</strain>
    </source>
</reference>
<dbReference type="InParanoid" id="G3T799"/>
<dbReference type="InterPro" id="IPR016125">
    <property type="entry name" value="Peptidase_C15-like"/>
</dbReference>
<dbReference type="STRING" id="9785.ENSLAFP00000009460"/>
<keyword evidence="2" id="KW-0645">Protease</keyword>
<comment type="similarity">
    <text evidence="1">Belongs to the peptidase C15 family.</text>
</comment>
<protein>
    <submittedName>
        <fullName evidence="5">Pyroglutamyl-peptidase I like</fullName>
    </submittedName>
</protein>
<dbReference type="PANTHER" id="PTHR23402:SF15">
    <property type="entry name" value="PYROGLUTAMYL-PEPTIDASE 1-LIKE PROTEIN"/>
    <property type="match status" value="1"/>
</dbReference>
<keyword evidence="4" id="KW-0788">Thiol protease</keyword>
<dbReference type="AlphaFoldDB" id="G3T799"/>
<dbReference type="FunFam" id="3.40.630.20:FF:000004">
    <property type="entry name" value="Pyroglutamyl-peptidase I like"/>
    <property type="match status" value="1"/>
</dbReference>
<reference evidence="5" key="3">
    <citation type="submission" date="2025-09" db="UniProtKB">
        <authorList>
            <consortium name="Ensembl"/>
        </authorList>
    </citation>
    <scope>IDENTIFICATION</scope>
    <source>
        <strain evidence="5">Isolate ISIS603380</strain>
    </source>
</reference>
<keyword evidence="3" id="KW-0378">Hydrolase</keyword>
<evidence type="ECO:0000256" key="4">
    <source>
        <dbReference type="ARBA" id="ARBA00022807"/>
    </source>
</evidence>
<evidence type="ECO:0000313" key="6">
    <source>
        <dbReference type="Proteomes" id="UP000007646"/>
    </source>
</evidence>
<dbReference type="SUPFAM" id="SSF53182">
    <property type="entry name" value="Pyrrolidone carboxyl peptidase (pyroglutamate aminopeptidase)"/>
    <property type="match status" value="1"/>
</dbReference>
<dbReference type="eggNOG" id="KOG4755">
    <property type="taxonomic scope" value="Eukaryota"/>
</dbReference>
<dbReference type="Proteomes" id="UP000007646">
    <property type="component" value="Unassembled WGS sequence"/>
</dbReference>
<reference evidence="5 6" key="1">
    <citation type="submission" date="2009-06" db="EMBL/GenBank/DDBJ databases">
        <title>The Genome Sequence of Loxodonta africana (African elephant).</title>
        <authorList>
            <person name="Di Palma F."/>
            <person name="Heiman D."/>
            <person name="Young S."/>
            <person name="Johnson J."/>
            <person name="Lander E.S."/>
            <person name="Lindblad-Toh K."/>
        </authorList>
    </citation>
    <scope>NUCLEOTIDE SEQUENCE [LARGE SCALE GENOMIC DNA]</scope>
    <source>
        <strain evidence="5 6">Isolate ISIS603380</strain>
    </source>
</reference>
<dbReference type="GO" id="GO:0008234">
    <property type="term" value="F:cysteine-type peptidase activity"/>
    <property type="evidence" value="ECO:0007669"/>
    <property type="project" value="UniProtKB-KW"/>
</dbReference>
<sequence>PSPSVSSLRTGPGPGHRRPLRATCFVLQVLSKLGLGGDTELELRTLQLPVDYREAAQRVTRIWEDLQPHLAVHVGVDSCAKAIVLEQCGKNTGYRQADIRGFRPEGGVCLPGGPEVILSEVSVRAVCRRVALEGIEVIFSRDAGRYVCDYTYYLSLHHGNGRAVLIHVPPLSPRLPAGLLGKALQALVQELLEEVAKARAQSLACRKL</sequence>
<dbReference type="Ensembl" id="ENSLAFT00000011317.4">
    <property type="protein sequence ID" value="ENSLAFP00000009460.4"/>
    <property type="gene ID" value="ENSLAFG00000011319.4"/>
</dbReference>
<dbReference type="Gene3D" id="3.40.630.20">
    <property type="entry name" value="Peptidase C15, pyroglutamyl peptidase I-like"/>
    <property type="match status" value="1"/>
</dbReference>
<evidence type="ECO:0000313" key="5">
    <source>
        <dbReference type="Ensembl" id="ENSLAFP00000009460.4"/>
    </source>
</evidence>
<organism evidence="5 6">
    <name type="scientific">Loxodonta africana</name>
    <name type="common">African elephant</name>
    <dbReference type="NCBI Taxonomy" id="9785"/>
    <lineage>
        <taxon>Eukaryota</taxon>
        <taxon>Metazoa</taxon>
        <taxon>Chordata</taxon>
        <taxon>Craniata</taxon>
        <taxon>Vertebrata</taxon>
        <taxon>Euteleostomi</taxon>
        <taxon>Mammalia</taxon>
        <taxon>Eutheria</taxon>
        <taxon>Afrotheria</taxon>
        <taxon>Proboscidea</taxon>
        <taxon>Elephantidae</taxon>
        <taxon>Loxodonta</taxon>
    </lineage>
</organism>
<evidence type="ECO:0000256" key="2">
    <source>
        <dbReference type="ARBA" id="ARBA00022670"/>
    </source>
</evidence>